<keyword evidence="3" id="KW-0418">Kinase</keyword>
<dbReference type="SUPFAM" id="SSF56112">
    <property type="entry name" value="Protein kinase-like (PK-like)"/>
    <property type="match status" value="1"/>
</dbReference>
<dbReference type="GO" id="GO:0005737">
    <property type="term" value="C:cytoplasm"/>
    <property type="evidence" value="ECO:0007669"/>
    <property type="project" value="TreeGrafter"/>
</dbReference>
<gene>
    <name evidence="3" type="ORF">PGAL8A_00405300</name>
</gene>
<evidence type="ECO:0000313" key="4">
    <source>
        <dbReference type="Proteomes" id="UP000220797"/>
    </source>
</evidence>
<dbReference type="EC" id="2.7.11.1" evidence="3"/>
<dbReference type="VEuPathDB" id="PlasmoDB:PGAL8A_00405300"/>
<keyword evidence="3" id="KW-0723">Serine/threonine-protein kinase</keyword>
<name>A0A1J1GPJ8_PLAGA</name>
<dbReference type="GO" id="GO:0044773">
    <property type="term" value="P:mitotic DNA damage checkpoint signaling"/>
    <property type="evidence" value="ECO:0007669"/>
    <property type="project" value="TreeGrafter"/>
</dbReference>
<dbReference type="PANTHER" id="PTHR44167:SF24">
    <property type="entry name" value="SERINE_THREONINE-PROTEIN KINASE CHK2"/>
    <property type="match status" value="1"/>
</dbReference>
<sequence>MDNYEVSEDLKMITSYFDENNRYNNKNIDNLNNSNKIKKKKNINDKYFQSLKYTKCTNDTANKSNCNIISFEHITSNEELNINTCSNIKKKQILNYDFDSYNKLNTLEDLKYENEILKIDKEMNKTKSFENFIPNKKLCDTHQEKQKTNLISCYKYNNLINKNDCYINKKYNMNDTHCNEKYIVKYKFNSFILNNVGNKRYNLSVNNSFENIKKYNVESTEDMVFYKLNNENICNKSKVSVNENNNHYINTKNNFDKSGNRYIGDIKENKYEESEILDYFTQELYNKVKNNKNFISNENKQKLNLKINSKNTLNKNRDDDIQSYIEQKYNQHSKCFIKFPTNNSDSTNKNIIIRNVITKCNSKDINKYKDNCNNCKYEYNDLTNNIEHLATLKNKNTYKIIEKGKSNEIYDTKDKTYLKMINDHFKRERSLKCYNINESFLFKKNTYSGERDTLNISEKKYFQNEDILKTIINKKINSDPLLSSNRKSLMSEFLKKKNINSYTFNNYLRNNDDIKNKNKMTNRSQIIKKKLNYELNMCDKCFNKWKNIKKKKRKNKNKTSISYYKNVKILNNINKKLFFCYNPNVLNSSIYDIKTQLINNSKVKSRKSNSCFFLSAYSSGIFNILKTEDFHFTPLRRNRSLEYILSNGNSYYNKVFSLCNNKIKKYYEYYDNGNIYNFYRNKIFNNKRNESNWNKINNNNIEFHNKKCYQKYYNKFSLKTYHSKIFCEANCSSFMKSQFNKIRRKFLFKNIKRKKLKEKKQKKAHHINKKAIKIEENKKTICAKYDKNNDNKNISSNYNSNKCNANFQNNYYLINRINQKKYSLIMKKCLVGKKKSNTHKNKYASFSFKTKGRHIAQNDNLHFKYPIKKKEFLKNKKKMLKFLKLKNSDVDILNRKISLYDKKVDYKNNANVLNLMINNSYINTKNTEKLITIKNKKRNEFINSIRDIERKKGNSNSKNSLSHLFNYLNISSNNEIFLVPKGYMDENKNYEKMETILKSNVENINKQKYYYKNIYLENKIAHNKNIPKQTIKNGDTTMPYYLSHGTSVYDNDTKIDKMKDKVHYSDILRESIEESENKKDNKKKLFEMENDEIAERRKKIKNEKDEAKKYYNYEKKKKKRKDICEKETTLSEHKDINKKENIFDKFNEIYNKKKCTLFASNSVPYMKENSSNYRSIYYIVGLIYYGKKSQVYKCVNTIDKRMYAMKIVSKDPYDLYVNNLMKKYLFLKNNPHKNIITIHDIFSDKNYNCIIMELCKGSTLLDYFMSLVPGSLDVFEIKLIMKNLFLALDFLHSKNIIHRDIKFENIMFKKKRISVFDNESYDNCRLDDPSLFEINKSSYIEPREKMRKINFKEDCLLLIKNNILLDKKKRNRMYNNSIDIINYEEDSYTSLFYDQFENSNFKMDSNMEFSSKDETNRTISMNSTNSFHSEFSVGQYYTFKYSYSLSGISNNFSNALLDKNKSVNNTKKCSFTKLLTNEEKGRIFKKSKCKVKKKRGNTIINSFSDLCLIDMDMIENVSNTSDCTSKKSDFICGTAPYMPPESLDGVISTGNDIWACGVILYALMDGHFPFEINNNMPIHLKKKILTQTKPNFDPLVWQNHPEIFDLCLRLLDPNPLTRIQNAREALIHYCFSNLI</sequence>
<keyword evidence="4" id="KW-1185">Reference proteome</keyword>
<dbReference type="CDD" id="cd00180">
    <property type="entry name" value="PKc"/>
    <property type="match status" value="1"/>
</dbReference>
<organism evidence="3 4">
    <name type="scientific">Plasmodium gallinaceum</name>
    <dbReference type="NCBI Taxonomy" id="5849"/>
    <lineage>
        <taxon>Eukaryota</taxon>
        <taxon>Sar</taxon>
        <taxon>Alveolata</taxon>
        <taxon>Apicomplexa</taxon>
        <taxon>Aconoidasida</taxon>
        <taxon>Haemosporida</taxon>
        <taxon>Plasmodiidae</taxon>
        <taxon>Plasmodium</taxon>
        <taxon>Plasmodium (Haemamoeba)</taxon>
    </lineage>
</organism>
<dbReference type="SMART" id="SM00220">
    <property type="entry name" value="S_TKc"/>
    <property type="match status" value="1"/>
</dbReference>
<evidence type="ECO:0000259" key="2">
    <source>
        <dbReference type="PROSITE" id="PS50011"/>
    </source>
</evidence>
<evidence type="ECO:0000256" key="1">
    <source>
        <dbReference type="SAM" id="Coils"/>
    </source>
</evidence>
<proteinExistence type="predicted"/>
<dbReference type="RefSeq" id="XP_028527170.1">
    <property type="nucleotide sequence ID" value="XM_028670415.1"/>
</dbReference>
<accession>A0A1J1GPJ8</accession>
<dbReference type="Pfam" id="PF00069">
    <property type="entry name" value="Pkinase"/>
    <property type="match status" value="2"/>
</dbReference>
<keyword evidence="3" id="KW-0808">Transferase</keyword>
<keyword evidence="1" id="KW-0175">Coiled coil</keyword>
<dbReference type="Proteomes" id="UP000220797">
    <property type="component" value="Unassembled WGS sequence"/>
</dbReference>
<reference evidence="3" key="1">
    <citation type="submission" date="2015-04" db="EMBL/GenBank/DDBJ databases">
        <authorList>
            <consortium name="Pathogen Informatics"/>
        </authorList>
    </citation>
    <scope>NUCLEOTIDE SEQUENCE [LARGE SCALE GENOMIC DNA]</scope>
    <source>
        <strain evidence="3">8A</strain>
    </source>
</reference>
<dbReference type="GO" id="GO:0005524">
    <property type="term" value="F:ATP binding"/>
    <property type="evidence" value="ECO:0007669"/>
    <property type="project" value="InterPro"/>
</dbReference>
<evidence type="ECO:0000313" key="3">
    <source>
        <dbReference type="EMBL" id="CRG94349.1"/>
    </source>
</evidence>
<dbReference type="OrthoDB" id="248923at2759"/>
<feature type="coiled-coil region" evidence="1">
    <location>
        <begin position="1065"/>
        <end position="1110"/>
    </location>
</feature>
<dbReference type="PROSITE" id="PS00108">
    <property type="entry name" value="PROTEIN_KINASE_ST"/>
    <property type="match status" value="1"/>
</dbReference>
<feature type="domain" description="Protein kinase" evidence="2">
    <location>
        <begin position="1177"/>
        <end position="1631"/>
    </location>
</feature>
<dbReference type="PROSITE" id="PS50011">
    <property type="entry name" value="PROTEIN_KINASE_DOM"/>
    <property type="match status" value="1"/>
</dbReference>
<protein>
    <submittedName>
        <fullName evidence="3">Serine/threonine protein kinase, putative</fullName>
        <ecNumber evidence="3">2.7.11.1</ecNumber>
    </submittedName>
</protein>
<dbReference type="PANTHER" id="PTHR44167">
    <property type="entry name" value="OVARIAN-SPECIFIC SERINE/THREONINE-PROTEIN KINASE LOK-RELATED"/>
    <property type="match status" value="1"/>
</dbReference>
<comment type="caution">
    <text evidence="3">The sequence shown here is derived from an EMBL/GenBank/DDBJ whole genome shotgun (WGS) entry which is preliminary data.</text>
</comment>
<dbReference type="GO" id="GO:0005634">
    <property type="term" value="C:nucleus"/>
    <property type="evidence" value="ECO:0007669"/>
    <property type="project" value="TreeGrafter"/>
</dbReference>
<dbReference type="InterPro" id="IPR011009">
    <property type="entry name" value="Kinase-like_dom_sf"/>
</dbReference>
<dbReference type="EMBL" id="CVMV01000022">
    <property type="protein sequence ID" value="CRG94349.1"/>
    <property type="molecule type" value="Genomic_DNA"/>
</dbReference>
<dbReference type="GeneID" id="39732583"/>
<dbReference type="InterPro" id="IPR000719">
    <property type="entry name" value="Prot_kinase_dom"/>
</dbReference>
<dbReference type="InterPro" id="IPR008271">
    <property type="entry name" value="Ser/Thr_kinase_AS"/>
</dbReference>
<dbReference type="OMA" id="CNTPNKC"/>
<dbReference type="GO" id="GO:0004674">
    <property type="term" value="F:protein serine/threonine kinase activity"/>
    <property type="evidence" value="ECO:0007669"/>
    <property type="project" value="UniProtKB-KW"/>
</dbReference>
<dbReference type="Gene3D" id="1.10.510.10">
    <property type="entry name" value="Transferase(Phosphotransferase) domain 1"/>
    <property type="match status" value="2"/>
</dbReference>